<comment type="pathway">
    <text evidence="1 9">Amino-acid biosynthesis; L-valine biosynthesis; L-valine from pyruvate: step 2/4.</text>
</comment>
<dbReference type="RefSeq" id="WP_023050709.1">
    <property type="nucleotide sequence ID" value="NZ_CP173065.2"/>
</dbReference>
<accession>U7VB27</accession>
<feature type="binding site" evidence="9">
    <location>
        <begin position="13"/>
        <end position="16"/>
    </location>
    <ligand>
        <name>NADP(+)</name>
        <dbReference type="ChEBI" id="CHEBI:58349"/>
    </ligand>
</feature>
<keyword evidence="7 9" id="KW-0560">Oxidoreductase</keyword>
<dbReference type="InterPro" id="IPR036291">
    <property type="entry name" value="NAD(P)-bd_dom_sf"/>
</dbReference>
<dbReference type="PANTHER" id="PTHR21371">
    <property type="entry name" value="KETOL-ACID REDUCTOISOMERASE, MITOCHONDRIAL"/>
    <property type="match status" value="1"/>
</dbReference>
<dbReference type="NCBIfam" id="TIGR00465">
    <property type="entry name" value="ilvC"/>
    <property type="match status" value="1"/>
</dbReference>
<dbReference type="SUPFAM" id="SSF51735">
    <property type="entry name" value="NAD(P)-binding Rossmann-fold domains"/>
    <property type="match status" value="1"/>
</dbReference>
<evidence type="ECO:0000256" key="10">
    <source>
        <dbReference type="PROSITE-ProRule" id="PRU01198"/>
    </source>
</evidence>
<dbReference type="AlphaFoldDB" id="U7VB27"/>
<evidence type="ECO:0000256" key="9">
    <source>
        <dbReference type="HAMAP-Rule" id="MF_00435"/>
    </source>
</evidence>
<dbReference type="GO" id="GO:0004455">
    <property type="term" value="F:ketol-acid reductoisomerase activity"/>
    <property type="evidence" value="ECO:0007669"/>
    <property type="project" value="UniProtKB-UniRule"/>
</dbReference>
<organism evidence="13 14">
    <name type="scientific">Cetobacterium somerae ATCC BAA-474</name>
    <dbReference type="NCBI Taxonomy" id="1319815"/>
    <lineage>
        <taxon>Bacteria</taxon>
        <taxon>Fusobacteriati</taxon>
        <taxon>Fusobacteriota</taxon>
        <taxon>Fusobacteriia</taxon>
        <taxon>Fusobacteriales</taxon>
        <taxon>Fusobacteriaceae</taxon>
        <taxon>Cetobacterium</taxon>
    </lineage>
</organism>
<proteinExistence type="inferred from homology"/>
<name>U7VB27_9FUSO</name>
<dbReference type="GO" id="GO:0050661">
    <property type="term" value="F:NADP binding"/>
    <property type="evidence" value="ECO:0007669"/>
    <property type="project" value="InterPro"/>
</dbReference>
<dbReference type="Pfam" id="PF01450">
    <property type="entry name" value="KARI_C"/>
    <property type="match status" value="1"/>
</dbReference>
<evidence type="ECO:0000256" key="5">
    <source>
        <dbReference type="ARBA" id="ARBA00022723"/>
    </source>
</evidence>
<feature type="active site" evidence="9">
    <location>
        <position position="96"/>
    </location>
</feature>
<comment type="pathway">
    <text evidence="2 9">Amino-acid biosynthesis; L-isoleucine biosynthesis; L-isoleucine from 2-oxobutanoate: step 2/4.</text>
</comment>
<dbReference type="SUPFAM" id="SSF48179">
    <property type="entry name" value="6-phosphogluconate dehydrogenase C-terminal domain-like"/>
    <property type="match status" value="1"/>
</dbReference>
<reference evidence="13 14" key="1">
    <citation type="submission" date="2013-08" db="EMBL/GenBank/DDBJ databases">
        <authorList>
            <person name="Weinstock G."/>
            <person name="Sodergren E."/>
            <person name="Wylie T."/>
            <person name="Fulton L."/>
            <person name="Fulton R."/>
            <person name="Fronick C."/>
            <person name="O'Laughlin M."/>
            <person name="Godfrey J."/>
            <person name="Miner T."/>
            <person name="Herter B."/>
            <person name="Appelbaum E."/>
            <person name="Cordes M."/>
            <person name="Lek S."/>
            <person name="Wollam A."/>
            <person name="Pepin K.H."/>
            <person name="Palsikar V.B."/>
            <person name="Mitreva M."/>
            <person name="Wilson R.K."/>
        </authorList>
    </citation>
    <scope>NUCLEOTIDE SEQUENCE [LARGE SCALE GENOMIC DNA]</scope>
    <source>
        <strain evidence="13 14">ATCC BAA-474</strain>
    </source>
</reference>
<dbReference type="InterPro" id="IPR000506">
    <property type="entry name" value="KARI_C"/>
</dbReference>
<feature type="binding site" evidence="9 10">
    <location>
        <position position="218"/>
    </location>
    <ligand>
        <name>Mg(2+)</name>
        <dbReference type="ChEBI" id="CHEBI:18420"/>
        <label>2</label>
    </ligand>
</feature>
<keyword evidence="4 9" id="KW-0028">Amino-acid biosynthesis</keyword>
<keyword evidence="8 9" id="KW-0100">Branched-chain amino acid biosynthesis</keyword>
<gene>
    <name evidence="9" type="primary">ilvC</name>
    <name evidence="13" type="ORF">HMPREF0202_01170</name>
</gene>
<protein>
    <recommendedName>
        <fullName evidence="9">Ketol-acid reductoisomerase (NADP(+))</fullName>
        <shortName evidence="9">KARI</shortName>
        <ecNumber evidence="9">1.1.1.86</ecNumber>
    </recommendedName>
    <alternativeName>
        <fullName evidence="9">Acetohydroxy-acid isomeroreductase</fullName>
        <shortName evidence="9">AHIR</shortName>
    </alternativeName>
    <alternativeName>
        <fullName evidence="9">Alpha-keto-beta-hydroxylacyl reductoisomerase</fullName>
    </alternativeName>
</protein>
<dbReference type="eggNOG" id="COG0059">
    <property type="taxonomic scope" value="Bacteria"/>
</dbReference>
<feature type="binding site" evidence="9 10">
    <location>
        <position position="178"/>
    </location>
    <ligand>
        <name>Mg(2+)</name>
        <dbReference type="ChEBI" id="CHEBI:18420"/>
        <label>2</label>
    </ligand>
</feature>
<comment type="cofactor">
    <cofactor evidence="9">
        <name>Mg(2+)</name>
        <dbReference type="ChEBI" id="CHEBI:18420"/>
    </cofactor>
    <text evidence="9">Binds 2 magnesium ions per subunit.</text>
</comment>
<keyword evidence="14" id="KW-1185">Reference proteome</keyword>
<dbReference type="PIRSF" id="PIRSF000116">
    <property type="entry name" value="IlvC_gammaproteo"/>
    <property type="match status" value="1"/>
</dbReference>
<feature type="binding site" evidence="9 10">
    <location>
        <position position="178"/>
    </location>
    <ligand>
        <name>Mg(2+)</name>
        <dbReference type="ChEBI" id="CHEBI:18420"/>
        <label>1</label>
    </ligand>
</feature>
<dbReference type="UniPathway" id="UPA00047">
    <property type="reaction ID" value="UER00056"/>
</dbReference>
<dbReference type="Gene3D" id="6.10.240.10">
    <property type="match status" value="1"/>
</dbReference>
<evidence type="ECO:0000256" key="1">
    <source>
        <dbReference type="ARBA" id="ARBA00004864"/>
    </source>
</evidence>
<comment type="caution">
    <text evidence="9">Lacks conserved residue(s) required for the propagation of feature annotation.</text>
</comment>
<sequence length="315" mass="35456">MSLSGKKVVVFGYGSQGHAHALNLKDCGYNVSVALREDSQSWDRAKEDGFEVLNLKDGARVADVAMLLVPDENQPELYKNYLKSELKNGAFLGFAHGFNIHYSQITPREDLNVFMVAPKSPGHKVREKFLEKEGVPALISVYQDPSKETLQLAKDWAKGVCLNLGVLETTFKDETETDLFGEQAVLCGGLVELMKAGYETLLDAGYDEKLAYFECVHEMKLIVDLIYSKGFAAMRESISNTAEYGDYTTGKKIVTKESRENMKEVLEDIRNGRFAKDFILEGQAGYPILKTMRNRCKDEKIEVVGNELREMMFKK</sequence>
<dbReference type="GO" id="GO:0009099">
    <property type="term" value="P:L-valine biosynthetic process"/>
    <property type="evidence" value="ECO:0007669"/>
    <property type="project" value="UniProtKB-UniRule"/>
</dbReference>
<feature type="binding site" evidence="9">
    <location>
        <position position="41"/>
    </location>
    <ligand>
        <name>NADP(+)</name>
        <dbReference type="ChEBI" id="CHEBI:58349"/>
    </ligand>
</feature>
<dbReference type="InterPro" id="IPR013116">
    <property type="entry name" value="KARI_N"/>
</dbReference>
<feature type="binding site" evidence="9 10">
    <location>
        <position position="214"/>
    </location>
    <ligand>
        <name>Mg(2+)</name>
        <dbReference type="ChEBI" id="CHEBI:18420"/>
        <label>2</label>
    </ligand>
</feature>
<dbReference type="PANTHER" id="PTHR21371:SF1">
    <property type="entry name" value="KETOL-ACID REDUCTOISOMERASE, MITOCHONDRIAL"/>
    <property type="match status" value="1"/>
</dbReference>
<evidence type="ECO:0000313" key="14">
    <source>
        <dbReference type="Proteomes" id="UP000017081"/>
    </source>
</evidence>
<evidence type="ECO:0000256" key="6">
    <source>
        <dbReference type="ARBA" id="ARBA00022842"/>
    </source>
</evidence>
<evidence type="ECO:0000256" key="2">
    <source>
        <dbReference type="ARBA" id="ARBA00004885"/>
    </source>
</evidence>
<evidence type="ECO:0000259" key="12">
    <source>
        <dbReference type="PROSITE" id="PS51851"/>
    </source>
</evidence>
<evidence type="ECO:0000259" key="11">
    <source>
        <dbReference type="PROSITE" id="PS51850"/>
    </source>
</evidence>
<comment type="caution">
    <text evidence="13">The sequence shown here is derived from an EMBL/GenBank/DDBJ whole genome shotgun (WGS) entry which is preliminary data.</text>
</comment>
<dbReference type="Proteomes" id="UP000017081">
    <property type="component" value="Unassembled WGS sequence"/>
</dbReference>
<dbReference type="PROSITE" id="PS51851">
    <property type="entry name" value="KARI_C"/>
    <property type="match status" value="1"/>
</dbReference>
<dbReference type="PROSITE" id="PS51850">
    <property type="entry name" value="KARI_N"/>
    <property type="match status" value="1"/>
</dbReference>
<keyword evidence="9" id="KW-0521">NADP</keyword>
<comment type="function">
    <text evidence="9">Involved in the biosynthesis of branched-chain amino acids (BCAA). Catalyzes an alkyl-migration followed by a ketol-acid reduction of (S)-2-acetolactate (S2AL) to yield (R)-2,3-dihydroxy-isovalerate. In the isomerase reaction, S2AL is rearranged via a Mg-dependent methyl migration to produce 3-hydroxy-3-methyl-2-ketobutyrate (HMKB). In the reductase reaction, this 2-ketoacid undergoes a metal-dependent reduction by NADPH to yield (R)-2,3-dihydroxy-isovalerate.</text>
</comment>
<comment type="similarity">
    <text evidence="3 9 10">Belongs to the ketol-acid reductoisomerase family.</text>
</comment>
<dbReference type="GO" id="GO:0009097">
    <property type="term" value="P:isoleucine biosynthetic process"/>
    <property type="evidence" value="ECO:0007669"/>
    <property type="project" value="UniProtKB-UniRule"/>
</dbReference>
<feature type="domain" description="KARI N-terminal Rossmann" evidence="11">
    <location>
        <begin position="1"/>
        <end position="170"/>
    </location>
</feature>
<dbReference type="GO" id="GO:0000287">
    <property type="term" value="F:magnesium ion binding"/>
    <property type="evidence" value="ECO:0007669"/>
    <property type="project" value="UniProtKB-UniRule"/>
</dbReference>
<keyword evidence="5 9" id="KW-0479">Metal-binding</keyword>
<dbReference type="NCBIfam" id="NF004017">
    <property type="entry name" value="PRK05479.1"/>
    <property type="match status" value="1"/>
</dbReference>
<dbReference type="GO" id="GO:0005829">
    <property type="term" value="C:cytosol"/>
    <property type="evidence" value="ECO:0007669"/>
    <property type="project" value="TreeGrafter"/>
</dbReference>
<dbReference type="STRING" id="1319815.HMPREF0202_01170"/>
<evidence type="ECO:0000256" key="8">
    <source>
        <dbReference type="ARBA" id="ARBA00023304"/>
    </source>
</evidence>
<dbReference type="PATRIC" id="fig|1319815.3.peg.1124"/>
<feature type="binding site" evidence="9">
    <location>
        <position position="39"/>
    </location>
    <ligand>
        <name>NADP(+)</name>
        <dbReference type="ChEBI" id="CHEBI:58349"/>
    </ligand>
</feature>
<feature type="binding site" evidence="9">
    <location>
        <position position="122"/>
    </location>
    <ligand>
        <name>NADP(+)</name>
        <dbReference type="ChEBI" id="CHEBI:58349"/>
    </ligand>
</feature>
<feature type="binding site" evidence="9">
    <location>
        <position position="36"/>
    </location>
    <ligand>
        <name>NADP(+)</name>
        <dbReference type="ChEBI" id="CHEBI:58349"/>
    </ligand>
</feature>
<dbReference type="Pfam" id="PF07991">
    <property type="entry name" value="KARI_N"/>
    <property type="match status" value="1"/>
</dbReference>
<keyword evidence="6 9" id="KW-0460">Magnesium</keyword>
<dbReference type="EC" id="1.1.1.86" evidence="9"/>
<dbReference type="HOGENOM" id="CLU_033821_0_1_0"/>
<dbReference type="InterPro" id="IPR014359">
    <property type="entry name" value="KARI_prok"/>
</dbReference>
<comment type="catalytic activity">
    <reaction evidence="9">
        <text>(2R,3R)-2,3-dihydroxy-3-methylpentanoate + NADP(+) = (S)-2-ethyl-2-hydroxy-3-oxobutanoate + NADPH + H(+)</text>
        <dbReference type="Rhea" id="RHEA:13493"/>
        <dbReference type="ChEBI" id="CHEBI:15378"/>
        <dbReference type="ChEBI" id="CHEBI:49256"/>
        <dbReference type="ChEBI" id="CHEBI:49258"/>
        <dbReference type="ChEBI" id="CHEBI:57783"/>
        <dbReference type="ChEBI" id="CHEBI:58349"/>
        <dbReference type="EC" id="1.1.1.86"/>
    </reaction>
</comment>
<evidence type="ECO:0000313" key="13">
    <source>
        <dbReference type="EMBL" id="ERT68927.1"/>
    </source>
</evidence>
<dbReference type="UniPathway" id="UPA00049">
    <property type="reaction ID" value="UER00060"/>
</dbReference>
<dbReference type="InterPro" id="IPR013023">
    <property type="entry name" value="KARI"/>
</dbReference>
<evidence type="ECO:0000256" key="3">
    <source>
        <dbReference type="ARBA" id="ARBA00010318"/>
    </source>
</evidence>
<feature type="binding site" evidence="9 10">
    <location>
        <position position="182"/>
    </location>
    <ligand>
        <name>Mg(2+)</name>
        <dbReference type="ChEBI" id="CHEBI:18420"/>
        <label>1</label>
    </ligand>
</feature>
<feature type="domain" description="KARI C-terminal knotted" evidence="12">
    <location>
        <begin position="170"/>
        <end position="315"/>
    </location>
</feature>
<dbReference type="InterPro" id="IPR008927">
    <property type="entry name" value="6-PGluconate_DH-like_C_sf"/>
</dbReference>
<comment type="catalytic activity">
    <reaction evidence="9">
        <text>(2R)-2,3-dihydroxy-3-methylbutanoate + NADP(+) = (2S)-2-acetolactate + NADPH + H(+)</text>
        <dbReference type="Rhea" id="RHEA:22068"/>
        <dbReference type="ChEBI" id="CHEBI:15378"/>
        <dbReference type="ChEBI" id="CHEBI:49072"/>
        <dbReference type="ChEBI" id="CHEBI:57783"/>
        <dbReference type="ChEBI" id="CHEBI:58349"/>
        <dbReference type="ChEBI" id="CHEBI:58476"/>
        <dbReference type="EC" id="1.1.1.86"/>
    </reaction>
</comment>
<evidence type="ECO:0000256" key="4">
    <source>
        <dbReference type="ARBA" id="ARBA00022605"/>
    </source>
</evidence>
<evidence type="ECO:0000256" key="7">
    <source>
        <dbReference type="ARBA" id="ARBA00023002"/>
    </source>
</evidence>
<feature type="binding site" evidence="9 10">
    <location>
        <position position="239"/>
    </location>
    <ligand>
        <name>substrate</name>
    </ligand>
</feature>
<dbReference type="HAMAP" id="MF_00435">
    <property type="entry name" value="IlvC"/>
    <property type="match status" value="1"/>
</dbReference>
<dbReference type="Gene3D" id="3.40.50.720">
    <property type="entry name" value="NAD(P)-binding Rossmann-like Domain"/>
    <property type="match status" value="1"/>
</dbReference>
<dbReference type="EMBL" id="AXZF01000041">
    <property type="protein sequence ID" value="ERT68927.1"/>
    <property type="molecule type" value="Genomic_DNA"/>
</dbReference>